<feature type="region of interest" description="Disordered" evidence="1">
    <location>
        <begin position="260"/>
        <end position="311"/>
    </location>
</feature>
<organism evidence="2 3">
    <name type="scientific">Mesorhabditis belari</name>
    <dbReference type="NCBI Taxonomy" id="2138241"/>
    <lineage>
        <taxon>Eukaryota</taxon>
        <taxon>Metazoa</taxon>
        <taxon>Ecdysozoa</taxon>
        <taxon>Nematoda</taxon>
        <taxon>Chromadorea</taxon>
        <taxon>Rhabditida</taxon>
        <taxon>Rhabditina</taxon>
        <taxon>Rhabditomorpha</taxon>
        <taxon>Rhabditoidea</taxon>
        <taxon>Rhabditidae</taxon>
        <taxon>Mesorhabditinae</taxon>
        <taxon>Mesorhabditis</taxon>
    </lineage>
</organism>
<feature type="region of interest" description="Disordered" evidence="1">
    <location>
        <begin position="53"/>
        <end position="74"/>
    </location>
</feature>
<evidence type="ECO:0000256" key="1">
    <source>
        <dbReference type="SAM" id="MobiDB-lite"/>
    </source>
</evidence>
<dbReference type="Proteomes" id="UP000887575">
    <property type="component" value="Unassembled WGS sequence"/>
</dbReference>
<keyword evidence="2" id="KW-1185">Reference proteome</keyword>
<evidence type="ECO:0000313" key="2">
    <source>
        <dbReference type="Proteomes" id="UP000887575"/>
    </source>
</evidence>
<dbReference type="AlphaFoldDB" id="A0AAF3FD20"/>
<feature type="compositionally biased region" description="Polar residues" evidence="1">
    <location>
        <begin position="59"/>
        <end position="74"/>
    </location>
</feature>
<proteinExistence type="predicted"/>
<dbReference type="WBParaSite" id="MBELARI_LOCUS4799">
    <property type="protein sequence ID" value="MBELARI_LOCUS4799"/>
    <property type="gene ID" value="MBELARI_LOCUS4799"/>
</dbReference>
<name>A0AAF3FD20_9BILA</name>
<accession>A0AAF3FD20</accession>
<protein>
    <submittedName>
        <fullName evidence="3">Uncharacterized protein</fullName>
    </submittedName>
</protein>
<feature type="region of interest" description="Disordered" evidence="1">
    <location>
        <begin position="379"/>
        <end position="405"/>
    </location>
</feature>
<feature type="compositionally biased region" description="Polar residues" evidence="1">
    <location>
        <begin position="297"/>
        <end position="311"/>
    </location>
</feature>
<sequence>MGRSAPRAAAGGNGIPRPMPSTNPIAKEKDRIARMKEAKAKYSQMSKDYSTARVASSAPLPSTRPTTCAPNAVNRPTTSRIATVARKTSVVSFRGSATNLSNMEFVPCADSLDAIRNNRPMQQISGRASGFGYGRTSIVSRQSLAPRPSMLPFGINPFSEKCTADDKKIFNDYMKERLGPTSPMVPNSAGRPNLQASRVRFLSEDVIRECRESGGLVEENRKAPSPVKEVKNEVRSILKARLDTSKLNQPHMIIEEKENEPEAAIEKLSSPKKLGETPMLRRSKRPSLLFNDLDAQPSGSKSPAVKKQSSMLSPIRPIASNDCEEPVSPTPLTTTTFASTFKGWIDFLQTWRAASDEEREMFPDAMFNELCTLFDAERDRRQARNDNGLRRSKRLPAEKKKYTIE</sequence>
<evidence type="ECO:0000313" key="3">
    <source>
        <dbReference type="WBParaSite" id="MBELARI_LOCUS4799"/>
    </source>
</evidence>
<reference evidence="3" key="1">
    <citation type="submission" date="2024-02" db="UniProtKB">
        <authorList>
            <consortium name="WormBaseParasite"/>
        </authorList>
    </citation>
    <scope>IDENTIFICATION</scope>
</reference>
<feature type="region of interest" description="Disordered" evidence="1">
    <location>
        <begin position="1"/>
        <end position="29"/>
    </location>
</feature>